<dbReference type="EMBL" id="MCGO01000043">
    <property type="protein sequence ID" value="ORY38549.1"/>
    <property type="molecule type" value="Genomic_DNA"/>
</dbReference>
<accession>A0A1Y2BUW9</accession>
<dbReference type="Proteomes" id="UP000193642">
    <property type="component" value="Unassembled WGS sequence"/>
</dbReference>
<evidence type="ECO:0000313" key="2">
    <source>
        <dbReference type="Proteomes" id="UP000193642"/>
    </source>
</evidence>
<dbReference type="AlphaFoldDB" id="A0A1Y2BUW9"/>
<evidence type="ECO:0000313" key="1">
    <source>
        <dbReference type="EMBL" id="ORY38549.1"/>
    </source>
</evidence>
<protein>
    <submittedName>
        <fullName evidence="1">Uncharacterized protein</fullName>
    </submittedName>
</protein>
<gene>
    <name evidence="1" type="ORF">BCR33DRAFT_720595</name>
</gene>
<reference evidence="1 2" key="1">
    <citation type="submission" date="2016-07" db="EMBL/GenBank/DDBJ databases">
        <title>Pervasive Adenine N6-methylation of Active Genes in Fungi.</title>
        <authorList>
            <consortium name="DOE Joint Genome Institute"/>
            <person name="Mondo S.J."/>
            <person name="Dannebaum R.O."/>
            <person name="Kuo R.C."/>
            <person name="Labutti K."/>
            <person name="Haridas S."/>
            <person name="Kuo A."/>
            <person name="Salamov A."/>
            <person name="Ahrendt S.R."/>
            <person name="Lipzen A."/>
            <person name="Sullivan W."/>
            <person name="Andreopoulos W.B."/>
            <person name="Clum A."/>
            <person name="Lindquist E."/>
            <person name="Daum C."/>
            <person name="Ramamoorthy G.K."/>
            <person name="Gryganskyi A."/>
            <person name="Culley D."/>
            <person name="Magnuson J.K."/>
            <person name="James T.Y."/>
            <person name="O'Malley M.A."/>
            <person name="Stajich J.E."/>
            <person name="Spatafora J.W."/>
            <person name="Visel A."/>
            <person name="Grigoriev I.V."/>
        </authorList>
    </citation>
    <scope>NUCLEOTIDE SEQUENCE [LARGE SCALE GENOMIC DNA]</scope>
    <source>
        <strain evidence="1 2">JEL800</strain>
    </source>
</reference>
<proteinExistence type="predicted"/>
<name>A0A1Y2BUW9_9FUNG</name>
<comment type="caution">
    <text evidence="1">The sequence shown here is derived from an EMBL/GenBank/DDBJ whole genome shotgun (WGS) entry which is preliminary data.</text>
</comment>
<sequence>MNLGNITVPTEILEQAFSWIEPQLATAPLTFFGRKHRSVLYYRRLCKLFDSILTSTHFAQLNLGRFLPRSILRTDSTKWFRWPSSYRQVYCSKHLKITVVGQIPAQIMLFQNLVQLRLTNGSLVGIIPPELGRIRR</sequence>
<organism evidence="1 2">
    <name type="scientific">Rhizoclosmatium globosum</name>
    <dbReference type="NCBI Taxonomy" id="329046"/>
    <lineage>
        <taxon>Eukaryota</taxon>
        <taxon>Fungi</taxon>
        <taxon>Fungi incertae sedis</taxon>
        <taxon>Chytridiomycota</taxon>
        <taxon>Chytridiomycota incertae sedis</taxon>
        <taxon>Chytridiomycetes</taxon>
        <taxon>Chytridiales</taxon>
        <taxon>Chytriomycetaceae</taxon>
        <taxon>Rhizoclosmatium</taxon>
    </lineage>
</organism>
<keyword evidence="2" id="KW-1185">Reference proteome</keyword>